<dbReference type="CDD" id="cd05233">
    <property type="entry name" value="SDR_c"/>
    <property type="match status" value="1"/>
</dbReference>
<dbReference type="InterPro" id="IPR057326">
    <property type="entry name" value="KR_dom"/>
</dbReference>
<dbReference type="Gene3D" id="3.40.50.720">
    <property type="entry name" value="NAD(P)-binding Rossmann-like Domain"/>
    <property type="match status" value="1"/>
</dbReference>
<dbReference type="Pfam" id="PF13561">
    <property type="entry name" value="adh_short_C2"/>
    <property type="match status" value="1"/>
</dbReference>
<comment type="similarity">
    <text evidence="1">Belongs to the short-chain dehydrogenases/reductases (SDR) family.</text>
</comment>
<dbReference type="Proteomes" id="UP000075238">
    <property type="component" value="Chromosome 1"/>
</dbReference>
<dbReference type="FunFam" id="3.40.50.720:FF:000173">
    <property type="entry name" value="3-oxoacyl-[acyl-carrier protein] reductase"/>
    <property type="match status" value="1"/>
</dbReference>
<evidence type="ECO:0000259" key="3">
    <source>
        <dbReference type="SMART" id="SM00822"/>
    </source>
</evidence>
<dbReference type="PRINTS" id="PR00081">
    <property type="entry name" value="GDHRDH"/>
</dbReference>
<dbReference type="InterPro" id="IPR036291">
    <property type="entry name" value="NAD(P)-bd_dom_sf"/>
</dbReference>
<proteinExistence type="inferred from homology"/>
<evidence type="ECO:0000313" key="4">
    <source>
        <dbReference type="EMBL" id="AMR79234.1"/>
    </source>
</evidence>
<sequence length="240" mass="24970">MVFRLDGQTILITGAAGGIGKQTAVVCATLGANVVLADRQAPTDVADFLTSQGYAAAAVVFDVTDRVAVERVINGLPKIDAVVANAGYCPWDDWNEAGWDEIFKQVIDINLLGLMHLTRAALARMAELGKGRIVIVSSVAARVGGLAASAHYVAAKGGTSAFVKWLARRAAPLGIAVNSVAPGAISTPMTDGQTFDVAGIPMRRMGEPREIAMPIAFLCSEGASYMCGATLDVNGGVYMN</sequence>
<dbReference type="PRINTS" id="PR00080">
    <property type="entry name" value="SDRFAMILY"/>
</dbReference>
<reference evidence="4 5" key="1">
    <citation type="submission" date="2016-03" db="EMBL/GenBank/DDBJ databases">
        <title>Complete genome sequence of a novel chlorpyrifos degrading bacterium, Cupriavidus nantongensis sp. X1.</title>
        <authorList>
            <person name="Fang L."/>
        </authorList>
    </citation>
    <scope>NUCLEOTIDE SEQUENCE [LARGE SCALE GENOMIC DNA]</scope>
    <source>
        <strain evidence="4 5">X1</strain>
    </source>
</reference>
<dbReference type="GO" id="GO:0016616">
    <property type="term" value="F:oxidoreductase activity, acting on the CH-OH group of donors, NAD or NADP as acceptor"/>
    <property type="evidence" value="ECO:0007669"/>
    <property type="project" value="TreeGrafter"/>
</dbReference>
<dbReference type="PANTHER" id="PTHR42760:SF133">
    <property type="entry name" value="3-OXOACYL-[ACYL-CARRIER-PROTEIN] REDUCTASE"/>
    <property type="match status" value="1"/>
</dbReference>
<dbReference type="EMBL" id="CP014844">
    <property type="protein sequence ID" value="AMR79234.1"/>
    <property type="molecule type" value="Genomic_DNA"/>
</dbReference>
<keyword evidence="2" id="KW-0560">Oxidoreductase</keyword>
<dbReference type="SMART" id="SM00822">
    <property type="entry name" value="PKS_KR"/>
    <property type="match status" value="1"/>
</dbReference>
<evidence type="ECO:0000256" key="2">
    <source>
        <dbReference type="ARBA" id="ARBA00023002"/>
    </source>
</evidence>
<evidence type="ECO:0000313" key="5">
    <source>
        <dbReference type="Proteomes" id="UP000075238"/>
    </source>
</evidence>
<dbReference type="OrthoDB" id="9806974at2"/>
<dbReference type="PROSITE" id="PS00061">
    <property type="entry name" value="ADH_SHORT"/>
    <property type="match status" value="1"/>
</dbReference>
<organism evidence="4 5">
    <name type="scientific">Cupriavidus nantongensis</name>
    <dbReference type="NCBI Taxonomy" id="1796606"/>
    <lineage>
        <taxon>Bacteria</taxon>
        <taxon>Pseudomonadati</taxon>
        <taxon>Pseudomonadota</taxon>
        <taxon>Betaproteobacteria</taxon>
        <taxon>Burkholderiales</taxon>
        <taxon>Burkholderiaceae</taxon>
        <taxon>Cupriavidus</taxon>
    </lineage>
</organism>
<dbReference type="InterPro" id="IPR002347">
    <property type="entry name" value="SDR_fam"/>
</dbReference>
<evidence type="ECO:0000256" key="1">
    <source>
        <dbReference type="ARBA" id="ARBA00006484"/>
    </source>
</evidence>
<protein>
    <submittedName>
        <fullName evidence="4">Short-chain dehydrogenase</fullName>
    </submittedName>
</protein>
<keyword evidence="5" id="KW-1185">Reference proteome</keyword>
<dbReference type="InterPro" id="IPR020904">
    <property type="entry name" value="Sc_DH/Rdtase_CS"/>
</dbReference>
<dbReference type="PANTHER" id="PTHR42760">
    <property type="entry name" value="SHORT-CHAIN DEHYDROGENASES/REDUCTASES FAMILY MEMBER"/>
    <property type="match status" value="1"/>
</dbReference>
<dbReference type="KEGG" id="cnan:A2G96_16625"/>
<dbReference type="AlphaFoldDB" id="A0A142JMC2"/>
<accession>A0A142JMC2</accession>
<dbReference type="STRING" id="1796606.A2G96_16625"/>
<dbReference type="SUPFAM" id="SSF51735">
    <property type="entry name" value="NAD(P)-binding Rossmann-fold domains"/>
    <property type="match status" value="1"/>
</dbReference>
<gene>
    <name evidence="4" type="ORF">A2G96_16625</name>
</gene>
<feature type="domain" description="Ketoreductase" evidence="3">
    <location>
        <begin position="8"/>
        <end position="183"/>
    </location>
</feature>
<name>A0A142JMC2_9BURK</name>